<accession>A0A915HXD0</accession>
<keyword evidence="4" id="KW-0297">G-protein coupled receptor</keyword>
<dbReference type="PANTHER" id="PTHR24243:SF230">
    <property type="entry name" value="G-PROTEIN COUPLED RECEPTORS FAMILY 1 PROFILE DOMAIN-CONTAINING PROTEIN"/>
    <property type="match status" value="1"/>
</dbReference>
<keyword evidence="2 8" id="KW-0812">Transmembrane</keyword>
<dbReference type="GO" id="GO:0005886">
    <property type="term" value="C:plasma membrane"/>
    <property type="evidence" value="ECO:0007669"/>
    <property type="project" value="TreeGrafter"/>
</dbReference>
<reference evidence="11" key="1">
    <citation type="submission" date="2022-11" db="UniProtKB">
        <authorList>
            <consortium name="WormBaseParasite"/>
        </authorList>
    </citation>
    <scope>IDENTIFICATION</scope>
</reference>
<feature type="transmembrane region" description="Helical" evidence="8">
    <location>
        <begin position="63"/>
        <end position="87"/>
    </location>
</feature>
<dbReference type="OMA" id="WIELFIE"/>
<keyword evidence="10" id="KW-1185">Reference proteome</keyword>
<sequence length="292" mass="33631">MCEIWRLMPKCVANSIDQIEMETSYHSFCNSTCQSSAVMVTVERLLAIMKPLSIHLIFSKKRLWLSIVCIFVFSFFFQIFFWFIYYVQAFPDCQNLKTFHSFAVDVAGTKYDDLLQFLDGTSVVVGEIVPFFVMLTINTWLIYKLYKEHKFIQSLSSTKTRQVKEMEVEHKVTIMAVAIMVSFFVFVTPSTVTALMHMTIDKESSQLLNLRQVMQITHCLLYVNKALNFPLYCLSSRHFRAHLAKILPEWIGGCGVRKSAYNSMSGSLPSLHRYHLVSGHGSSSQQPNNNEH</sequence>
<evidence type="ECO:0000256" key="8">
    <source>
        <dbReference type="SAM" id="Phobius"/>
    </source>
</evidence>
<dbReference type="WBParaSite" id="nRc.2.0.1.t06088-RA">
    <property type="protein sequence ID" value="nRc.2.0.1.t06088-RA"/>
    <property type="gene ID" value="nRc.2.0.1.g06088"/>
</dbReference>
<dbReference type="GO" id="GO:0004930">
    <property type="term" value="F:G protein-coupled receptor activity"/>
    <property type="evidence" value="ECO:0007669"/>
    <property type="project" value="UniProtKB-KW"/>
</dbReference>
<keyword evidence="3 8" id="KW-1133">Transmembrane helix</keyword>
<evidence type="ECO:0000256" key="7">
    <source>
        <dbReference type="ARBA" id="ARBA00023224"/>
    </source>
</evidence>
<evidence type="ECO:0000256" key="1">
    <source>
        <dbReference type="ARBA" id="ARBA00004141"/>
    </source>
</evidence>
<dbReference type="Proteomes" id="UP000887565">
    <property type="component" value="Unplaced"/>
</dbReference>
<dbReference type="PANTHER" id="PTHR24243">
    <property type="entry name" value="G-PROTEIN COUPLED RECEPTOR"/>
    <property type="match status" value="1"/>
</dbReference>
<dbReference type="SUPFAM" id="SSF81321">
    <property type="entry name" value="Family A G protein-coupled receptor-like"/>
    <property type="match status" value="1"/>
</dbReference>
<feature type="transmembrane region" description="Helical" evidence="8">
    <location>
        <begin position="123"/>
        <end position="143"/>
    </location>
</feature>
<evidence type="ECO:0000256" key="6">
    <source>
        <dbReference type="ARBA" id="ARBA00023170"/>
    </source>
</evidence>
<evidence type="ECO:0000256" key="4">
    <source>
        <dbReference type="ARBA" id="ARBA00023040"/>
    </source>
</evidence>
<keyword evidence="7" id="KW-0807">Transducer</keyword>
<organism evidence="10 11">
    <name type="scientific">Romanomermis culicivorax</name>
    <name type="common">Nematode worm</name>
    <dbReference type="NCBI Taxonomy" id="13658"/>
    <lineage>
        <taxon>Eukaryota</taxon>
        <taxon>Metazoa</taxon>
        <taxon>Ecdysozoa</taxon>
        <taxon>Nematoda</taxon>
        <taxon>Enoplea</taxon>
        <taxon>Dorylaimia</taxon>
        <taxon>Mermithida</taxon>
        <taxon>Mermithoidea</taxon>
        <taxon>Mermithidae</taxon>
        <taxon>Romanomermis</taxon>
    </lineage>
</organism>
<feature type="transmembrane region" description="Helical" evidence="8">
    <location>
        <begin position="172"/>
        <end position="196"/>
    </location>
</feature>
<protein>
    <submittedName>
        <fullName evidence="11">G-protein coupled receptors family 1 profile domain-containing protein</fullName>
    </submittedName>
</protein>
<keyword evidence="5 8" id="KW-0472">Membrane</keyword>
<evidence type="ECO:0000256" key="2">
    <source>
        <dbReference type="ARBA" id="ARBA00022692"/>
    </source>
</evidence>
<name>A0A915HXD0_ROMCU</name>
<dbReference type="InterPro" id="IPR017452">
    <property type="entry name" value="GPCR_Rhodpsn_7TM"/>
</dbReference>
<dbReference type="Pfam" id="PF00001">
    <property type="entry name" value="7tm_1"/>
    <property type="match status" value="1"/>
</dbReference>
<dbReference type="AlphaFoldDB" id="A0A915HXD0"/>
<evidence type="ECO:0000256" key="3">
    <source>
        <dbReference type="ARBA" id="ARBA00022989"/>
    </source>
</evidence>
<proteinExistence type="predicted"/>
<evidence type="ECO:0000256" key="5">
    <source>
        <dbReference type="ARBA" id="ARBA00023136"/>
    </source>
</evidence>
<dbReference type="Gene3D" id="1.20.1070.10">
    <property type="entry name" value="Rhodopsin 7-helix transmembrane proteins"/>
    <property type="match status" value="1"/>
</dbReference>
<feature type="domain" description="G-protein coupled receptors family 1 profile" evidence="9">
    <location>
        <begin position="38"/>
        <end position="232"/>
    </location>
</feature>
<evidence type="ECO:0000259" key="9">
    <source>
        <dbReference type="PROSITE" id="PS50262"/>
    </source>
</evidence>
<dbReference type="PROSITE" id="PS50262">
    <property type="entry name" value="G_PROTEIN_RECEP_F1_2"/>
    <property type="match status" value="1"/>
</dbReference>
<keyword evidence="6" id="KW-0675">Receptor</keyword>
<evidence type="ECO:0000313" key="10">
    <source>
        <dbReference type="Proteomes" id="UP000887565"/>
    </source>
</evidence>
<comment type="subcellular location">
    <subcellularLocation>
        <location evidence="1">Membrane</location>
        <topology evidence="1">Multi-pass membrane protein</topology>
    </subcellularLocation>
</comment>
<dbReference type="InterPro" id="IPR000276">
    <property type="entry name" value="GPCR_Rhodpsn"/>
</dbReference>
<evidence type="ECO:0000313" key="11">
    <source>
        <dbReference type="WBParaSite" id="nRc.2.0.1.t06088-RA"/>
    </source>
</evidence>